<evidence type="ECO:0000313" key="2">
    <source>
        <dbReference type="EMBL" id="QJA81736.1"/>
    </source>
</evidence>
<sequence length="120" mass="12715">MQTREVTVRKIFSAEAVSNTTVYSDVFDLGSFAQSGIFALQVEVSGATITANYELSNNNVDFLTPSTGAAISTDFTPASGPGADGKDIISFQPEPSRFMRIAVTESAADPGVITAWLVMQ</sequence>
<reference evidence="2" key="1">
    <citation type="submission" date="2020-03" db="EMBL/GenBank/DDBJ databases">
        <title>The deep terrestrial virosphere.</title>
        <authorList>
            <person name="Holmfeldt K."/>
            <person name="Nilsson E."/>
            <person name="Simone D."/>
            <person name="Lopez-Fernandez M."/>
            <person name="Wu X."/>
            <person name="de Brujin I."/>
            <person name="Lundin D."/>
            <person name="Andersson A."/>
            <person name="Bertilsson S."/>
            <person name="Dopson M."/>
        </authorList>
    </citation>
    <scope>NUCLEOTIDE SEQUENCE</scope>
    <source>
        <strain evidence="2">MM415A00499</strain>
        <strain evidence="1">MM415B01425</strain>
    </source>
</reference>
<name>A0A6M3KIC0_9ZZZZ</name>
<dbReference type="EMBL" id="MT141334">
    <property type="protein sequence ID" value="QJA58675.1"/>
    <property type="molecule type" value="Genomic_DNA"/>
</dbReference>
<gene>
    <name evidence="2" type="ORF">MM415A00499_0011</name>
    <name evidence="1" type="ORF">MM415B01425_0020</name>
</gene>
<protein>
    <submittedName>
        <fullName evidence="2">Uncharacterized protein</fullName>
    </submittedName>
</protein>
<dbReference type="EMBL" id="MT142468">
    <property type="protein sequence ID" value="QJA81736.1"/>
    <property type="molecule type" value="Genomic_DNA"/>
</dbReference>
<accession>A0A6M3KIC0</accession>
<proteinExistence type="predicted"/>
<evidence type="ECO:0000313" key="1">
    <source>
        <dbReference type="EMBL" id="QJA58675.1"/>
    </source>
</evidence>
<dbReference type="AlphaFoldDB" id="A0A6M3KIC0"/>
<organism evidence="2">
    <name type="scientific">viral metagenome</name>
    <dbReference type="NCBI Taxonomy" id="1070528"/>
    <lineage>
        <taxon>unclassified sequences</taxon>
        <taxon>metagenomes</taxon>
        <taxon>organismal metagenomes</taxon>
    </lineage>
</organism>